<name>A0A8S1SPI1_9CILI</name>
<evidence type="ECO:0000313" key="2">
    <source>
        <dbReference type="Proteomes" id="UP000689195"/>
    </source>
</evidence>
<protein>
    <submittedName>
        <fullName evidence="1">Uncharacterized protein</fullName>
    </submittedName>
</protein>
<comment type="caution">
    <text evidence="1">The sequence shown here is derived from an EMBL/GenBank/DDBJ whole genome shotgun (WGS) entry which is preliminary data.</text>
</comment>
<dbReference type="Proteomes" id="UP000689195">
    <property type="component" value="Unassembled WGS sequence"/>
</dbReference>
<gene>
    <name evidence="1" type="ORF">PPENT_87.1.T0090004</name>
</gene>
<proteinExistence type="predicted"/>
<evidence type="ECO:0000313" key="1">
    <source>
        <dbReference type="EMBL" id="CAD8140302.1"/>
    </source>
</evidence>
<sequence length="129" mass="15561">MIIILNRLHYVQVQKQKKITDKKLKQKVSFQKEFQRMNGIVKNTQNYNVMESKQHKKDNSSYSLEKESDQLIDLINLRCLEIWIYLLFELKELTINQIFILIIKHTIPSKYEILEMEMIIQAIFIIENC</sequence>
<reference evidence="1" key="1">
    <citation type="submission" date="2021-01" db="EMBL/GenBank/DDBJ databases">
        <authorList>
            <consortium name="Genoscope - CEA"/>
            <person name="William W."/>
        </authorList>
    </citation>
    <scope>NUCLEOTIDE SEQUENCE</scope>
</reference>
<organism evidence="1 2">
    <name type="scientific">Paramecium pentaurelia</name>
    <dbReference type="NCBI Taxonomy" id="43138"/>
    <lineage>
        <taxon>Eukaryota</taxon>
        <taxon>Sar</taxon>
        <taxon>Alveolata</taxon>
        <taxon>Ciliophora</taxon>
        <taxon>Intramacronucleata</taxon>
        <taxon>Oligohymenophorea</taxon>
        <taxon>Peniculida</taxon>
        <taxon>Parameciidae</taxon>
        <taxon>Paramecium</taxon>
    </lineage>
</organism>
<accession>A0A8S1SPI1</accession>
<dbReference type="EMBL" id="CAJJDO010000009">
    <property type="protein sequence ID" value="CAD8140302.1"/>
    <property type="molecule type" value="Genomic_DNA"/>
</dbReference>
<keyword evidence="2" id="KW-1185">Reference proteome</keyword>
<dbReference type="AlphaFoldDB" id="A0A8S1SPI1"/>